<keyword evidence="1" id="KW-1133">Transmembrane helix</keyword>
<evidence type="ECO:0000256" key="1">
    <source>
        <dbReference type="SAM" id="Phobius"/>
    </source>
</evidence>
<feature type="transmembrane region" description="Helical" evidence="1">
    <location>
        <begin position="20"/>
        <end position="43"/>
    </location>
</feature>
<gene>
    <name evidence="3" type="ordered locus">Deba_2303</name>
</gene>
<evidence type="ECO:0000313" key="3">
    <source>
        <dbReference type="EMBL" id="ADK85665.1"/>
    </source>
</evidence>
<dbReference type="Proteomes" id="UP000009047">
    <property type="component" value="Chromosome"/>
</dbReference>
<evidence type="ECO:0000259" key="2">
    <source>
        <dbReference type="PROSITE" id="PS50885"/>
    </source>
</evidence>
<feature type="domain" description="HAMP" evidence="2">
    <location>
        <begin position="268"/>
        <end position="321"/>
    </location>
</feature>
<dbReference type="HOGENOM" id="CLU_801066_0_0_7"/>
<dbReference type="SUPFAM" id="SSF158472">
    <property type="entry name" value="HAMP domain-like"/>
    <property type="match status" value="1"/>
</dbReference>
<protein>
    <submittedName>
        <fullName evidence="3">Methyl-accepting chemotaxis sensory transducer</fullName>
    </submittedName>
</protein>
<dbReference type="EMBL" id="CP002085">
    <property type="protein sequence ID" value="ADK85665.1"/>
    <property type="molecule type" value="Genomic_DNA"/>
</dbReference>
<dbReference type="OrthoDB" id="9806735at2"/>
<dbReference type="GO" id="GO:0007165">
    <property type="term" value="P:signal transduction"/>
    <property type="evidence" value="ECO:0007669"/>
    <property type="project" value="InterPro"/>
</dbReference>
<dbReference type="KEGG" id="dbr:Deba_2303"/>
<dbReference type="CDD" id="cd06225">
    <property type="entry name" value="HAMP"/>
    <property type="match status" value="1"/>
</dbReference>
<feature type="transmembrane region" description="Helical" evidence="1">
    <location>
        <begin position="63"/>
        <end position="81"/>
    </location>
</feature>
<proteinExistence type="predicted"/>
<dbReference type="eggNOG" id="COG2972">
    <property type="taxonomic scope" value="Bacteria"/>
</dbReference>
<feature type="transmembrane region" description="Helical" evidence="1">
    <location>
        <begin position="114"/>
        <end position="134"/>
    </location>
</feature>
<name>E1QJC2_DESB2</name>
<dbReference type="STRING" id="644282.Deba_2303"/>
<organism evidence="3 4">
    <name type="scientific">Desulfarculus baarsii (strain ATCC 33931 / DSM 2075 / LMG 7858 / VKM B-1802 / 2st14)</name>
    <dbReference type="NCBI Taxonomy" id="644282"/>
    <lineage>
        <taxon>Bacteria</taxon>
        <taxon>Pseudomonadati</taxon>
        <taxon>Thermodesulfobacteriota</taxon>
        <taxon>Desulfarculia</taxon>
        <taxon>Desulfarculales</taxon>
        <taxon>Desulfarculaceae</taxon>
        <taxon>Desulfarculus</taxon>
    </lineage>
</organism>
<evidence type="ECO:0000313" key="4">
    <source>
        <dbReference type="Proteomes" id="UP000009047"/>
    </source>
</evidence>
<reference evidence="3 4" key="1">
    <citation type="journal article" date="2010" name="Stand. Genomic Sci.">
        <title>Complete genome sequence of Desulfarculus baarsii type strain (2st14).</title>
        <authorList>
            <person name="Sun H."/>
            <person name="Spring S."/>
            <person name="Lapidus A."/>
            <person name="Davenport K."/>
            <person name="Del Rio T.G."/>
            <person name="Tice H."/>
            <person name="Nolan M."/>
            <person name="Copeland A."/>
            <person name="Cheng J.F."/>
            <person name="Lucas S."/>
            <person name="Tapia R."/>
            <person name="Goodwin L."/>
            <person name="Pitluck S."/>
            <person name="Ivanova N."/>
            <person name="Pagani I."/>
            <person name="Mavromatis K."/>
            <person name="Ovchinnikova G."/>
            <person name="Pati A."/>
            <person name="Chen A."/>
            <person name="Palaniappan K."/>
            <person name="Hauser L."/>
            <person name="Chang Y.J."/>
            <person name="Jeffries C.D."/>
            <person name="Detter J.C."/>
            <person name="Han C."/>
            <person name="Rohde M."/>
            <person name="Brambilla E."/>
            <person name="Goker M."/>
            <person name="Woyke T."/>
            <person name="Bristow J."/>
            <person name="Eisen J.A."/>
            <person name="Markowitz V."/>
            <person name="Hugenholtz P."/>
            <person name="Kyrpides N.C."/>
            <person name="Klenk H.P."/>
            <person name="Land M."/>
        </authorList>
    </citation>
    <scope>NUCLEOTIDE SEQUENCE [LARGE SCALE GENOMIC DNA]</scope>
    <source>
        <strain evidence="4">ATCC 33931 / DSM 2075 / LMG 7858 / VKM B-1802 / 2st14</strain>
    </source>
</reference>
<feature type="transmembrane region" description="Helical" evidence="1">
    <location>
        <begin position="154"/>
        <end position="174"/>
    </location>
</feature>
<dbReference type="Gene3D" id="6.10.340.10">
    <property type="match status" value="1"/>
</dbReference>
<sequence length="346" mass="38341">MPNPEQAQNKGQQKYTATQFYQKVALAIIAINACGAALCMFYFMVMDTPAFYQGMQNYPRATLTLAVILITIGLLLTWPWGRKIMICWRAMEACQKPDPKLLASAQRKIINAPLTLSLLTLVNWTVNSLVLAAVRYVDYVPIKGDSGQLGEAGYVLAGVLAAGVVASCVVFFYADHLFRPIRSYFFRGGEILHVQNVFHLSVRTRLVVAFLTGGVFPLLSLVVMVHRKTSQLVQTNPWAIPETVFNMQIFAVVIALALIVFLIFMIERSVSEPLEGIHRAMGKVRDSSEDVPMVPVTSNDELGYLADSFNKMLQGIEILHAVSMNFDLGGADEFNCAPENPDKKQS</sequence>
<feature type="transmembrane region" description="Helical" evidence="1">
    <location>
        <begin position="245"/>
        <end position="266"/>
    </location>
</feature>
<dbReference type="AlphaFoldDB" id="E1QJC2"/>
<dbReference type="GO" id="GO:0016020">
    <property type="term" value="C:membrane"/>
    <property type="evidence" value="ECO:0007669"/>
    <property type="project" value="InterPro"/>
</dbReference>
<dbReference type="PROSITE" id="PS50885">
    <property type="entry name" value="HAMP"/>
    <property type="match status" value="1"/>
</dbReference>
<keyword evidence="4" id="KW-1185">Reference proteome</keyword>
<feature type="transmembrane region" description="Helical" evidence="1">
    <location>
        <begin position="206"/>
        <end position="225"/>
    </location>
</feature>
<keyword evidence="1" id="KW-0812">Transmembrane</keyword>
<dbReference type="SMART" id="SM00304">
    <property type="entry name" value="HAMP"/>
    <property type="match status" value="1"/>
</dbReference>
<dbReference type="Pfam" id="PF00672">
    <property type="entry name" value="HAMP"/>
    <property type="match status" value="1"/>
</dbReference>
<keyword evidence="1" id="KW-0472">Membrane</keyword>
<dbReference type="InterPro" id="IPR003660">
    <property type="entry name" value="HAMP_dom"/>
</dbReference>
<accession>E1QJC2</accession>
<dbReference type="RefSeq" id="WP_013259104.1">
    <property type="nucleotide sequence ID" value="NC_014365.1"/>
</dbReference>